<accession>G7TFL9</accession>
<dbReference type="InterPro" id="IPR000792">
    <property type="entry name" value="Tscrpt_reg_LuxR_C"/>
</dbReference>
<dbReference type="InterPro" id="IPR016032">
    <property type="entry name" value="Sig_transdc_resp-reg_C-effctor"/>
</dbReference>
<keyword evidence="1" id="KW-0805">Transcription regulation</keyword>
<reference evidence="5 6" key="1">
    <citation type="journal article" date="2011" name="J. Bacteriol.">
        <title>Two new complete genome sequences offer insight into host and tissue specificity of plant pathogenic Xanthomonas spp.</title>
        <authorList>
            <person name="Bogdanove A.J."/>
            <person name="Koebnik R."/>
            <person name="Lu H."/>
            <person name="Furutani A."/>
            <person name="Angiuoli S.V."/>
            <person name="Patil P.B."/>
            <person name="Van Sluys M.A."/>
            <person name="Ryan R.P."/>
            <person name="Meyer D.F."/>
            <person name="Han S.W."/>
            <person name="Aparna G."/>
            <person name="Rajaram M."/>
            <person name="Delcher A.L."/>
            <person name="Phillippy A.M."/>
            <person name="Puiu D."/>
            <person name="Schatz M.C."/>
            <person name="Shumway M."/>
            <person name="Sommer D.D."/>
            <person name="Trapnell C."/>
            <person name="Benahmed F."/>
            <person name="Dimitrov G."/>
            <person name="Madupu R."/>
            <person name="Radune D."/>
            <person name="Sullivan S."/>
            <person name="Jha G."/>
            <person name="Ishihara H."/>
            <person name="Lee S.W."/>
            <person name="Pandey A."/>
            <person name="Sharma V."/>
            <person name="Sriariyanun M."/>
            <person name="Szurek B."/>
            <person name="Vera-Cruz C.M."/>
            <person name="Dorman K.S."/>
            <person name="Ronald P.C."/>
            <person name="Verdier V."/>
            <person name="Dow J.M."/>
            <person name="Sonti R.V."/>
            <person name="Tsuge S."/>
            <person name="Brendel V.P."/>
            <person name="Rabinowicz P.D."/>
            <person name="Leach J.E."/>
            <person name="White F.F."/>
            <person name="Salzberg S.L."/>
        </authorList>
    </citation>
    <scope>NUCLEOTIDE SEQUENCE [LARGE SCALE GENOMIC DNA]</scope>
    <source>
        <strain evidence="5 6">BLS256</strain>
    </source>
</reference>
<evidence type="ECO:0000256" key="3">
    <source>
        <dbReference type="ARBA" id="ARBA00023163"/>
    </source>
</evidence>
<dbReference type="HOGENOM" id="CLU_006325_3_1_6"/>
<dbReference type="InterPro" id="IPR036388">
    <property type="entry name" value="WH-like_DNA-bd_sf"/>
</dbReference>
<evidence type="ECO:0000259" key="4">
    <source>
        <dbReference type="PROSITE" id="PS50043"/>
    </source>
</evidence>
<evidence type="ECO:0000256" key="2">
    <source>
        <dbReference type="ARBA" id="ARBA00023125"/>
    </source>
</evidence>
<dbReference type="Proteomes" id="UP000008851">
    <property type="component" value="Chromosome"/>
</dbReference>
<keyword evidence="2" id="KW-0238">DNA-binding</keyword>
<dbReference type="InterPro" id="IPR059106">
    <property type="entry name" value="WHD_MalT"/>
</dbReference>
<dbReference type="InterPro" id="IPR011990">
    <property type="entry name" value="TPR-like_helical_dom_sf"/>
</dbReference>
<gene>
    <name evidence="5" type="ORF">XOC_3678</name>
</gene>
<proteinExistence type="predicted"/>
<dbReference type="eggNOG" id="COG2909">
    <property type="taxonomic scope" value="Bacteria"/>
</dbReference>
<dbReference type="PROSITE" id="PS00622">
    <property type="entry name" value="HTH_LUXR_1"/>
    <property type="match status" value="1"/>
</dbReference>
<dbReference type="PRINTS" id="PR00038">
    <property type="entry name" value="HTHLUXR"/>
</dbReference>
<dbReference type="CDD" id="cd06170">
    <property type="entry name" value="LuxR_C_like"/>
    <property type="match status" value="1"/>
</dbReference>
<dbReference type="PANTHER" id="PTHR44688">
    <property type="entry name" value="DNA-BINDING TRANSCRIPTIONAL ACTIVATOR DEVR_DOSR"/>
    <property type="match status" value="1"/>
</dbReference>
<name>G7TFL9_XANOB</name>
<protein>
    <submittedName>
        <fullName evidence="5">Transcriptional regulator</fullName>
    </submittedName>
</protein>
<evidence type="ECO:0000313" key="6">
    <source>
        <dbReference type="Proteomes" id="UP000008851"/>
    </source>
</evidence>
<dbReference type="Gene3D" id="1.10.10.10">
    <property type="entry name" value="Winged helix-like DNA-binding domain superfamily/Winged helix DNA-binding domain"/>
    <property type="match status" value="1"/>
</dbReference>
<dbReference type="GO" id="GO:0003677">
    <property type="term" value="F:DNA binding"/>
    <property type="evidence" value="ECO:0007669"/>
    <property type="project" value="UniProtKB-KW"/>
</dbReference>
<dbReference type="GO" id="GO:0006355">
    <property type="term" value="P:regulation of DNA-templated transcription"/>
    <property type="evidence" value="ECO:0007669"/>
    <property type="project" value="InterPro"/>
</dbReference>
<dbReference type="InterPro" id="IPR019734">
    <property type="entry name" value="TPR_rpt"/>
</dbReference>
<dbReference type="PANTHER" id="PTHR44688:SF16">
    <property type="entry name" value="DNA-BINDING TRANSCRIPTIONAL ACTIVATOR DEVR_DOSR"/>
    <property type="match status" value="1"/>
</dbReference>
<dbReference type="AlphaFoldDB" id="G7TFL9"/>
<dbReference type="EMBL" id="CP003057">
    <property type="protein sequence ID" value="AEQ97768.1"/>
    <property type="molecule type" value="Genomic_DNA"/>
</dbReference>
<dbReference type="Pfam" id="PF00196">
    <property type="entry name" value="GerE"/>
    <property type="match status" value="1"/>
</dbReference>
<dbReference type="SUPFAM" id="SSF46894">
    <property type="entry name" value="C-terminal effector domain of the bipartite response regulators"/>
    <property type="match status" value="1"/>
</dbReference>
<evidence type="ECO:0000313" key="5">
    <source>
        <dbReference type="EMBL" id="AEQ97768.1"/>
    </source>
</evidence>
<dbReference type="SMART" id="SM00028">
    <property type="entry name" value="TPR"/>
    <property type="match status" value="3"/>
</dbReference>
<dbReference type="KEGG" id="xor:XOC_3678"/>
<feature type="domain" description="HTH luxR-type" evidence="4">
    <location>
        <begin position="745"/>
        <end position="810"/>
    </location>
</feature>
<keyword evidence="3" id="KW-0804">Transcription</keyword>
<sequence length="826" mass="91510">MAWLSLDEEDADAARFLGHLALALQSAGADHALCAAVLHTRDQDPRETAMLLIRALRTVPRRISVIVDDYDRLGSSLVDDVVLRLIEHSGGRLHLLLATRRVPNLPLARLDLHAQLSRIGSAHLALDDVEAQALLGTHVPASVVDELRRYTEGWPVALQHARLWLEDDAQRQQEVAARFSGRSAQIAAYLAEQLVDDLDADTRDLLLRTSPLERINAALADAVRQRDDSGRLLARLEHFHGLLVPLDGERAWFRYHPLFADFLQQLLDREHPGQSVQLHQRAARWFGEHQRLAEAVRHAARGDCGDLAASYIARAGSWQLLLTHGTHAVRALLRHFDHRTIRDTPVLNFTQARLLLERLRDFPAALREPLQRDYTVMIALLRDRLDEICGNPHGLIQIAAQAGALDEDDHLGRGMLLCICATTAIAQGAFAVAEHYARNARAAMQSGGSDLGASQAMLSLGQSLFYCGQLGDAEACYRQALRWCARTPQLDRVLESAAQCLLAHLHYERDRHDDAADLLYPALELLEQHDGGMDVLAAGYGTALGLERVRDHSGRSALLLLEHIEQIAHGRKLARLSELAAAWRLMLLLEHPGNAAIDVLIARTGGESGLAHTLRSSHRWHDRAAMGFALARWHRLAGRSSAALVILGQIEQACLANDNAWHLARTRARIALVLQQRGEPLAALPYLYSALEHVALTQSWQSIVELGLPAKAMLRSLRQHDPHTVGGSTRALTIQALLERLSGDDDPAGDIFSERELEVLAQLARGYSNKQIARRLHLSENTVKFHLKNLYRKLDARSRESALAQAVQRGLLRGSEPHADQAVATD</sequence>
<organism evidence="5 6">
    <name type="scientific">Xanthomonas oryzae pv. oryzicola (strain BLS256)</name>
    <dbReference type="NCBI Taxonomy" id="383407"/>
    <lineage>
        <taxon>Bacteria</taxon>
        <taxon>Pseudomonadati</taxon>
        <taxon>Pseudomonadota</taxon>
        <taxon>Gammaproteobacteria</taxon>
        <taxon>Lysobacterales</taxon>
        <taxon>Lysobacteraceae</taxon>
        <taxon>Xanthomonas</taxon>
    </lineage>
</organism>
<dbReference type="Pfam" id="PF13424">
    <property type="entry name" value="TPR_12"/>
    <property type="match status" value="1"/>
</dbReference>
<evidence type="ECO:0000256" key="1">
    <source>
        <dbReference type="ARBA" id="ARBA00023015"/>
    </source>
</evidence>
<dbReference type="Gene3D" id="1.25.40.10">
    <property type="entry name" value="Tetratricopeptide repeat domain"/>
    <property type="match status" value="1"/>
</dbReference>
<dbReference type="Pfam" id="PF25873">
    <property type="entry name" value="WHD_MalT"/>
    <property type="match status" value="1"/>
</dbReference>
<dbReference type="SMART" id="SM00421">
    <property type="entry name" value="HTH_LUXR"/>
    <property type="match status" value="1"/>
</dbReference>
<dbReference type="SUPFAM" id="SSF48452">
    <property type="entry name" value="TPR-like"/>
    <property type="match status" value="1"/>
</dbReference>
<dbReference type="PROSITE" id="PS50043">
    <property type="entry name" value="HTH_LUXR_2"/>
    <property type="match status" value="1"/>
</dbReference>